<organism evidence="1 2">
    <name type="scientific">Pristionchus entomophagus</name>
    <dbReference type="NCBI Taxonomy" id="358040"/>
    <lineage>
        <taxon>Eukaryota</taxon>
        <taxon>Metazoa</taxon>
        <taxon>Ecdysozoa</taxon>
        <taxon>Nematoda</taxon>
        <taxon>Chromadorea</taxon>
        <taxon>Rhabditida</taxon>
        <taxon>Rhabditina</taxon>
        <taxon>Diplogasteromorpha</taxon>
        <taxon>Diplogasteroidea</taxon>
        <taxon>Neodiplogasteridae</taxon>
        <taxon>Pristionchus</taxon>
    </lineage>
</organism>
<accession>A0AAV5SE89</accession>
<dbReference type="AlphaFoldDB" id="A0AAV5SE89"/>
<sequence length="131" mass="15206">SGDDMGKLPRSEKPDIMLDRVKQLLKRFSLKKLKFNASTNIDEVEFVQSVFHQESEPEYAHKFTDWLASMTPKTIYFGQSLIERSGLIDEHFIERIVAASNRGKKSLVSDKLWDDSFIVNLELINMMSNYM</sequence>
<dbReference type="EMBL" id="BTSX01000001">
    <property type="protein sequence ID" value="GMS81169.1"/>
    <property type="molecule type" value="Genomic_DNA"/>
</dbReference>
<evidence type="ECO:0000313" key="2">
    <source>
        <dbReference type="Proteomes" id="UP001432027"/>
    </source>
</evidence>
<name>A0AAV5SE89_9BILA</name>
<comment type="caution">
    <text evidence="1">The sequence shown here is derived from an EMBL/GenBank/DDBJ whole genome shotgun (WGS) entry which is preliminary data.</text>
</comment>
<dbReference type="Proteomes" id="UP001432027">
    <property type="component" value="Unassembled WGS sequence"/>
</dbReference>
<feature type="non-terminal residue" evidence="1">
    <location>
        <position position="1"/>
    </location>
</feature>
<proteinExistence type="predicted"/>
<protein>
    <submittedName>
        <fullName evidence="1">Uncharacterized protein</fullName>
    </submittedName>
</protein>
<reference evidence="1" key="1">
    <citation type="submission" date="2023-10" db="EMBL/GenBank/DDBJ databases">
        <title>Genome assembly of Pristionchus species.</title>
        <authorList>
            <person name="Yoshida K."/>
            <person name="Sommer R.J."/>
        </authorList>
    </citation>
    <scope>NUCLEOTIDE SEQUENCE</scope>
    <source>
        <strain evidence="1">RS0144</strain>
    </source>
</reference>
<keyword evidence="2" id="KW-1185">Reference proteome</keyword>
<evidence type="ECO:0000313" key="1">
    <source>
        <dbReference type="EMBL" id="GMS81169.1"/>
    </source>
</evidence>
<gene>
    <name evidence="1" type="ORF">PENTCL1PPCAC_3344</name>
</gene>